<dbReference type="CDD" id="cd08556">
    <property type="entry name" value="GDPD"/>
    <property type="match status" value="1"/>
</dbReference>
<dbReference type="SUPFAM" id="SSF51695">
    <property type="entry name" value="PLC-like phosphodiesterases"/>
    <property type="match status" value="1"/>
</dbReference>
<dbReference type="Gene3D" id="3.20.20.190">
    <property type="entry name" value="Phosphatidylinositol (PI) phosphodiesterase"/>
    <property type="match status" value="1"/>
</dbReference>
<protein>
    <submittedName>
        <fullName evidence="2">Glycerophosphodiester phosphodiesterase</fullName>
    </submittedName>
</protein>
<sequence length="220" mass="23672">MEIIGHRGCADQYPENTVTAVKRSAEYVDAIEVDVRRCASGELVVFHDETVDRLTGASGRIDDLTWAELSSLEVLDSGETVPLLSSVLSVFPDGVRAQIELKDCGLAADLREVVTGANPDVSVSSFRPAAIEEVNELDWDVRTGYLFEDDPEGNLNTAVGLGCDTLHPHYDLCLRTDVVDAAHAEGMEVVAWKAARTSDEVAALRAAGADGVTADRWDIA</sequence>
<reference evidence="2 3" key="1">
    <citation type="submission" date="2019-12" db="EMBL/GenBank/DDBJ databases">
        <title>Isolation and characterization of three novel carbon monoxide-oxidizing members of Halobacteria from salione crusts and soils.</title>
        <authorList>
            <person name="Myers M.R."/>
            <person name="King G.M."/>
        </authorList>
    </citation>
    <scope>NUCLEOTIDE SEQUENCE [LARGE SCALE GENOMIC DNA]</scope>
    <source>
        <strain evidence="2 3">WSA2</strain>
    </source>
</reference>
<gene>
    <name evidence="2" type="ORF">GRX01_00770</name>
</gene>
<proteinExistence type="predicted"/>
<dbReference type="PANTHER" id="PTHR46211">
    <property type="entry name" value="GLYCEROPHOSPHORYL DIESTER PHOSPHODIESTERASE"/>
    <property type="match status" value="1"/>
</dbReference>
<dbReference type="InterPro" id="IPR030395">
    <property type="entry name" value="GP_PDE_dom"/>
</dbReference>
<dbReference type="InterPro" id="IPR017946">
    <property type="entry name" value="PLC-like_Pdiesterase_TIM-brl"/>
</dbReference>
<feature type="domain" description="GP-PDE" evidence="1">
    <location>
        <begin position="1"/>
        <end position="220"/>
    </location>
</feature>
<name>A0A6B0SME4_9EURY</name>
<dbReference type="GO" id="GO:0008081">
    <property type="term" value="F:phosphoric diester hydrolase activity"/>
    <property type="evidence" value="ECO:0007669"/>
    <property type="project" value="InterPro"/>
</dbReference>
<dbReference type="AlphaFoldDB" id="A0A6B0SME4"/>
<evidence type="ECO:0000313" key="2">
    <source>
        <dbReference type="EMBL" id="MXR39895.1"/>
    </source>
</evidence>
<dbReference type="Proteomes" id="UP000437065">
    <property type="component" value="Unassembled WGS sequence"/>
</dbReference>
<dbReference type="GO" id="GO:0006629">
    <property type="term" value="P:lipid metabolic process"/>
    <property type="evidence" value="ECO:0007669"/>
    <property type="project" value="InterPro"/>
</dbReference>
<dbReference type="PANTHER" id="PTHR46211:SF14">
    <property type="entry name" value="GLYCEROPHOSPHODIESTER PHOSPHODIESTERASE"/>
    <property type="match status" value="1"/>
</dbReference>
<evidence type="ECO:0000259" key="1">
    <source>
        <dbReference type="PROSITE" id="PS51704"/>
    </source>
</evidence>
<dbReference type="Pfam" id="PF03009">
    <property type="entry name" value="GDPD"/>
    <property type="match status" value="1"/>
</dbReference>
<dbReference type="OrthoDB" id="19020at2157"/>
<dbReference type="EMBL" id="WUUS01000001">
    <property type="protein sequence ID" value="MXR39895.1"/>
    <property type="molecule type" value="Genomic_DNA"/>
</dbReference>
<accession>A0A6B0SME4</accession>
<evidence type="ECO:0000313" key="3">
    <source>
        <dbReference type="Proteomes" id="UP000437065"/>
    </source>
</evidence>
<comment type="caution">
    <text evidence="2">The sequence shown here is derived from an EMBL/GenBank/DDBJ whole genome shotgun (WGS) entry which is preliminary data.</text>
</comment>
<keyword evidence="3" id="KW-1185">Reference proteome</keyword>
<dbReference type="PROSITE" id="PS51704">
    <property type="entry name" value="GP_PDE"/>
    <property type="match status" value="1"/>
</dbReference>
<organism evidence="2 3">
    <name type="scientific">Halobaculum saliterrae</name>
    <dbReference type="NCBI Taxonomy" id="2073113"/>
    <lineage>
        <taxon>Archaea</taxon>
        <taxon>Methanobacteriati</taxon>
        <taxon>Methanobacteriota</taxon>
        <taxon>Stenosarchaea group</taxon>
        <taxon>Halobacteria</taxon>
        <taxon>Halobacteriales</taxon>
        <taxon>Haloferacaceae</taxon>
        <taxon>Halobaculum</taxon>
    </lineage>
</organism>
<dbReference type="RefSeq" id="WP_159662444.1">
    <property type="nucleotide sequence ID" value="NZ_WUUS01000001.1"/>
</dbReference>